<evidence type="ECO:0000256" key="1">
    <source>
        <dbReference type="ARBA" id="ARBA00022729"/>
    </source>
</evidence>
<feature type="region of interest" description="Disordered" evidence="3">
    <location>
        <begin position="570"/>
        <end position="596"/>
    </location>
</feature>
<feature type="domain" description="Ig-like" evidence="6">
    <location>
        <begin position="25"/>
        <end position="113"/>
    </location>
</feature>
<dbReference type="Pfam" id="PF07679">
    <property type="entry name" value="I-set"/>
    <property type="match status" value="1"/>
</dbReference>
<dbReference type="CDD" id="cd00096">
    <property type="entry name" value="Ig"/>
    <property type="match status" value="1"/>
</dbReference>
<protein>
    <submittedName>
        <fullName evidence="8">B-cell receptor CD22-like isoform X1</fullName>
    </submittedName>
</protein>
<dbReference type="Proteomes" id="UP000515129">
    <property type="component" value="Chromosome 7"/>
</dbReference>
<evidence type="ECO:0000256" key="3">
    <source>
        <dbReference type="SAM" id="MobiDB-lite"/>
    </source>
</evidence>
<dbReference type="GeneID" id="113105418"/>
<dbReference type="PANTHER" id="PTHR11481">
    <property type="entry name" value="IMMUNOGLOBULIN FC RECEPTOR"/>
    <property type="match status" value="1"/>
</dbReference>
<dbReference type="KEGG" id="caua:113105418"/>
<dbReference type="GO" id="GO:0009897">
    <property type="term" value="C:external side of plasma membrane"/>
    <property type="evidence" value="ECO:0007669"/>
    <property type="project" value="TreeGrafter"/>
</dbReference>
<feature type="domain" description="Ig-like" evidence="6">
    <location>
        <begin position="439"/>
        <end position="527"/>
    </location>
</feature>
<keyword evidence="1 5" id="KW-0732">Signal</keyword>
<dbReference type="InterPro" id="IPR003598">
    <property type="entry name" value="Ig_sub2"/>
</dbReference>
<dbReference type="Pfam" id="PF13895">
    <property type="entry name" value="Ig_2"/>
    <property type="match status" value="1"/>
</dbReference>
<dbReference type="InterPro" id="IPR013783">
    <property type="entry name" value="Ig-like_fold"/>
</dbReference>
<evidence type="ECO:0000256" key="4">
    <source>
        <dbReference type="SAM" id="Phobius"/>
    </source>
</evidence>
<dbReference type="SMART" id="SM00408">
    <property type="entry name" value="IGc2"/>
    <property type="match status" value="4"/>
</dbReference>
<keyword evidence="2" id="KW-1015">Disulfide bond</keyword>
<dbReference type="RefSeq" id="XP_026122255.1">
    <property type="nucleotide sequence ID" value="XM_026266470.1"/>
</dbReference>
<accession>A0A6P6PPK2</accession>
<feature type="domain" description="Ig-like" evidence="6">
    <location>
        <begin position="120"/>
        <end position="220"/>
    </location>
</feature>
<feature type="region of interest" description="Disordered" evidence="3">
    <location>
        <begin position="320"/>
        <end position="351"/>
    </location>
</feature>
<dbReference type="SUPFAM" id="SSF48726">
    <property type="entry name" value="Immunoglobulin"/>
    <property type="match status" value="4"/>
</dbReference>
<feature type="domain" description="Ig-like" evidence="6">
    <location>
        <begin position="343"/>
        <end position="434"/>
    </location>
</feature>
<feature type="compositionally biased region" description="Polar residues" evidence="3">
    <location>
        <begin position="570"/>
        <end position="590"/>
    </location>
</feature>
<evidence type="ECO:0000313" key="8">
    <source>
        <dbReference type="RefSeq" id="XP_026122255.1"/>
    </source>
</evidence>
<dbReference type="Gene3D" id="2.60.40.10">
    <property type="entry name" value="Immunoglobulins"/>
    <property type="match status" value="5"/>
</dbReference>
<gene>
    <name evidence="8" type="primary">LOC113105418</name>
</gene>
<dbReference type="InterPro" id="IPR003599">
    <property type="entry name" value="Ig_sub"/>
</dbReference>
<organism evidence="7 8">
    <name type="scientific">Carassius auratus</name>
    <name type="common">Goldfish</name>
    <dbReference type="NCBI Taxonomy" id="7957"/>
    <lineage>
        <taxon>Eukaryota</taxon>
        <taxon>Metazoa</taxon>
        <taxon>Chordata</taxon>
        <taxon>Craniata</taxon>
        <taxon>Vertebrata</taxon>
        <taxon>Euteleostomi</taxon>
        <taxon>Actinopterygii</taxon>
        <taxon>Neopterygii</taxon>
        <taxon>Teleostei</taxon>
        <taxon>Ostariophysi</taxon>
        <taxon>Cypriniformes</taxon>
        <taxon>Cyprinidae</taxon>
        <taxon>Cyprininae</taxon>
        <taxon>Carassius</taxon>
    </lineage>
</organism>
<feature type="region of interest" description="Disordered" evidence="3">
    <location>
        <begin position="415"/>
        <end position="447"/>
    </location>
</feature>
<dbReference type="InterPro" id="IPR050488">
    <property type="entry name" value="Ig_Fc_receptor"/>
</dbReference>
<dbReference type="OrthoDB" id="6151406at2759"/>
<feature type="signal peptide" evidence="5">
    <location>
        <begin position="1"/>
        <end position="21"/>
    </location>
</feature>
<dbReference type="InterPro" id="IPR036179">
    <property type="entry name" value="Ig-like_dom_sf"/>
</dbReference>
<feature type="compositionally biased region" description="Polar residues" evidence="3">
    <location>
        <begin position="422"/>
        <end position="447"/>
    </location>
</feature>
<reference evidence="8" key="1">
    <citation type="submission" date="2025-08" db="UniProtKB">
        <authorList>
            <consortium name="RefSeq"/>
        </authorList>
    </citation>
    <scope>IDENTIFICATION</scope>
    <source>
        <strain evidence="8">Wakin</strain>
        <tissue evidence="8">Muscle</tissue>
    </source>
</reference>
<keyword evidence="4" id="KW-0472">Membrane</keyword>
<dbReference type="PANTHER" id="PTHR11481:SF64">
    <property type="entry name" value="FC RECEPTOR-LIKE PROTEIN 4"/>
    <property type="match status" value="1"/>
</dbReference>
<feature type="transmembrane region" description="Helical" evidence="4">
    <location>
        <begin position="536"/>
        <end position="559"/>
    </location>
</feature>
<name>A0A6P6PPK2_CARAU</name>
<feature type="chain" id="PRO_5027938803" evidence="5">
    <location>
        <begin position="22"/>
        <end position="672"/>
    </location>
</feature>
<sequence length="672" mass="76100">MGSSALPLMILLMSFIHAGLTQESPKAVLKVTPDESVFSGETVTLTCDIQGAGHIQWRFSWFRDGNTFYPYTTTTAAEISFTAYVSSSGEYSCRGDTYNPQRSSHISAAVTLTVSDSSRSSLTVTPDSPVFTGETVNLKCVIETRSYSYSYRDWIWRIDQTYNWRYEWYKDSVMLQTSGRYTVNRDTLTIRGVITSDQGQYWCRGQKRSVSSQSSSVFLSVKDSPRSSLTVTPDSPVFTGETVNLTCVIESHSNWRQRNGLTYDWRYDWTYYQTSKWRYEWYKDPDSVMLQTSDRYTVNRDTLTIRGVITSDQGQYWCRGRRDQRPNSSQSRSAVSLTVTDSPRSSLTVTPDSPVFTGETVNLTCVIGIYSDWRYEWYKDTDSVMLQTSDGYTVNRDTLTIRGVITSDQGQYWCRGQRDQRPNSSQSRSAVSLTVTDSPRSSLTVTPDSPVFTGETVNLKCVIESNHSNWRYEWYKDTDSVMLQTSDRYTVNRDTLTIRGVITSDQGQYWCRGQIRSVSSQSTSAVSLIVTASSSLLVTAVVVGSSVFLLIFISLLLLWRYKKNKDQQSNINQTSVPNQSAESQPENFPLQSADPDHVYDDVTEVKKRHKDDPETTDVTYSEILWSYVDKDVSMAESNDVTYSEVIKKVKKCKDADAGVGDATYASVRKKGP</sequence>
<dbReference type="GO" id="GO:0004888">
    <property type="term" value="F:transmembrane signaling receptor activity"/>
    <property type="evidence" value="ECO:0007669"/>
    <property type="project" value="TreeGrafter"/>
</dbReference>
<feature type="domain" description="Ig-like" evidence="6">
    <location>
        <begin position="225"/>
        <end position="338"/>
    </location>
</feature>
<dbReference type="PROSITE" id="PS50835">
    <property type="entry name" value="IG_LIKE"/>
    <property type="match status" value="5"/>
</dbReference>
<dbReference type="SMART" id="SM00409">
    <property type="entry name" value="IG"/>
    <property type="match status" value="5"/>
</dbReference>
<proteinExistence type="predicted"/>
<evidence type="ECO:0000313" key="7">
    <source>
        <dbReference type="Proteomes" id="UP000515129"/>
    </source>
</evidence>
<dbReference type="GO" id="GO:0007166">
    <property type="term" value="P:cell surface receptor signaling pathway"/>
    <property type="evidence" value="ECO:0007669"/>
    <property type="project" value="TreeGrafter"/>
</dbReference>
<keyword evidence="4" id="KW-0812">Transmembrane</keyword>
<dbReference type="Pfam" id="PF13927">
    <property type="entry name" value="Ig_3"/>
    <property type="match status" value="2"/>
</dbReference>
<evidence type="ECO:0000256" key="5">
    <source>
        <dbReference type="SAM" id="SignalP"/>
    </source>
</evidence>
<dbReference type="AlphaFoldDB" id="A0A6P6PPK2"/>
<dbReference type="InterPro" id="IPR007110">
    <property type="entry name" value="Ig-like_dom"/>
</dbReference>
<keyword evidence="4" id="KW-1133">Transmembrane helix</keyword>
<feature type="compositionally biased region" description="Polar residues" evidence="3">
    <location>
        <begin position="326"/>
        <end position="351"/>
    </location>
</feature>
<keyword evidence="7" id="KW-1185">Reference proteome</keyword>
<dbReference type="GO" id="GO:0006955">
    <property type="term" value="P:immune response"/>
    <property type="evidence" value="ECO:0007669"/>
    <property type="project" value="TreeGrafter"/>
</dbReference>
<dbReference type="InterPro" id="IPR013098">
    <property type="entry name" value="Ig_I-set"/>
</dbReference>
<evidence type="ECO:0000259" key="6">
    <source>
        <dbReference type="PROSITE" id="PS50835"/>
    </source>
</evidence>
<evidence type="ECO:0000256" key="2">
    <source>
        <dbReference type="ARBA" id="ARBA00023157"/>
    </source>
</evidence>